<dbReference type="FunFam" id="3.40.50.300:FF:000042">
    <property type="entry name" value="Maltose/maltodextrin ABC transporter, ATP-binding protein"/>
    <property type="match status" value="1"/>
</dbReference>
<dbReference type="GO" id="GO:0055052">
    <property type="term" value="C:ATP-binding cassette (ABC) transporter complex, substrate-binding subunit-containing"/>
    <property type="evidence" value="ECO:0007669"/>
    <property type="project" value="TreeGrafter"/>
</dbReference>
<evidence type="ECO:0000313" key="7">
    <source>
        <dbReference type="EMBL" id="EAU39686.1"/>
    </source>
</evidence>
<dbReference type="AlphaFoldDB" id="Q0FXG4"/>
<comment type="caution">
    <text evidence="7">The sequence shown here is derived from an EMBL/GenBank/DDBJ whole genome shotgun (WGS) entry which is preliminary data.</text>
</comment>
<dbReference type="SUPFAM" id="SSF50331">
    <property type="entry name" value="MOP-like"/>
    <property type="match status" value="1"/>
</dbReference>
<dbReference type="STRING" id="217511.GCA_001463845_02300"/>
<dbReference type="InterPro" id="IPR003593">
    <property type="entry name" value="AAA+_ATPase"/>
</dbReference>
<keyword evidence="5 7" id="KW-0067">ATP-binding</keyword>
<dbReference type="GO" id="GO:0005524">
    <property type="term" value="F:ATP binding"/>
    <property type="evidence" value="ECO:0007669"/>
    <property type="project" value="UniProtKB-KW"/>
</dbReference>
<gene>
    <name evidence="7" type="ORF">FP2506_01853</name>
</gene>
<dbReference type="eggNOG" id="COG3842">
    <property type="taxonomic scope" value="Bacteria"/>
</dbReference>
<dbReference type="InterPro" id="IPR012340">
    <property type="entry name" value="NA-bd_OB-fold"/>
</dbReference>
<dbReference type="InterPro" id="IPR015855">
    <property type="entry name" value="ABC_transpr_MalK-like"/>
</dbReference>
<dbReference type="InterPro" id="IPR008995">
    <property type="entry name" value="Mo/tungstate-bd_C_term_dom"/>
</dbReference>
<accession>Q0FXG4</accession>
<keyword evidence="4" id="KW-0547">Nucleotide-binding</keyword>
<keyword evidence="8" id="KW-1185">Reference proteome</keyword>
<dbReference type="InterPro" id="IPR047641">
    <property type="entry name" value="ABC_transpr_MalK/UgpC-like"/>
</dbReference>
<comment type="similarity">
    <text evidence="2">Belongs to the ABC transporter superfamily.</text>
</comment>
<dbReference type="InterPro" id="IPR005116">
    <property type="entry name" value="Transp-assoc_OB_typ1"/>
</dbReference>
<sequence length="357" mass="39531">MSKVEFKNAQKAFGAVKVIEGLSLEIPHGSFAVLLGPSGCGKSTLLRMIAGLEKLTGGEVAIAGKRVNDVHPRDRDIAMVFQNYALYPTMKVRENIAFNLEIQKLEKREIERRVSEAADILNLRPFLDRYPKELSGGQRQRVAMGRALVREAGVFLFDEPLSNLDAKLRAHMRVEIRQLHERLGATTLYVTHDQIEAMTMADIIVLLDKGAIVQVGTPDEVYEKPNSVYVADFIGSPSMNFFDGEIEADGEEVRFRAANLSIPLEARYRGQAGKSVKLGVRPNDLHFAADGAFKGEVILSETTGAEVQIHVRIRDSDVVAVAPRTERRVHGEAVALSVPPGKVHIFDAQSERRIEPQ</sequence>
<dbReference type="GO" id="GO:0140359">
    <property type="term" value="F:ABC-type transporter activity"/>
    <property type="evidence" value="ECO:0007669"/>
    <property type="project" value="InterPro"/>
</dbReference>
<feature type="domain" description="ABC transporter" evidence="6">
    <location>
        <begin position="4"/>
        <end position="234"/>
    </location>
</feature>
<comment type="subcellular location">
    <subcellularLocation>
        <location evidence="1">Cell inner membrane</location>
        <topology evidence="1">Peripheral membrane protein</topology>
    </subcellularLocation>
</comment>
<keyword evidence="3" id="KW-0813">Transport</keyword>
<evidence type="ECO:0000256" key="2">
    <source>
        <dbReference type="ARBA" id="ARBA00005417"/>
    </source>
</evidence>
<evidence type="ECO:0000256" key="3">
    <source>
        <dbReference type="ARBA" id="ARBA00022448"/>
    </source>
</evidence>
<dbReference type="InterPro" id="IPR040582">
    <property type="entry name" value="OB_MalK-like"/>
</dbReference>
<dbReference type="PROSITE" id="PS50893">
    <property type="entry name" value="ABC_TRANSPORTER_2"/>
    <property type="match status" value="1"/>
</dbReference>
<proteinExistence type="inferred from homology"/>
<dbReference type="HOGENOM" id="CLU_000604_1_1_5"/>
<dbReference type="PANTHER" id="PTHR43875:SF1">
    <property type="entry name" value="OSMOPROTECTIVE COMPOUNDS UPTAKE ATP-BINDING PROTEIN GGTA"/>
    <property type="match status" value="1"/>
</dbReference>
<dbReference type="PROSITE" id="PS00211">
    <property type="entry name" value="ABC_TRANSPORTER_1"/>
    <property type="match status" value="1"/>
</dbReference>
<dbReference type="Pfam" id="PF00005">
    <property type="entry name" value="ABC_tran"/>
    <property type="match status" value="1"/>
</dbReference>
<evidence type="ECO:0000256" key="5">
    <source>
        <dbReference type="ARBA" id="ARBA00022840"/>
    </source>
</evidence>
<dbReference type="Pfam" id="PF03459">
    <property type="entry name" value="TOBE"/>
    <property type="match status" value="1"/>
</dbReference>
<dbReference type="CDD" id="cd03301">
    <property type="entry name" value="ABC_MalK_N"/>
    <property type="match status" value="1"/>
</dbReference>
<dbReference type="InterPro" id="IPR017871">
    <property type="entry name" value="ABC_transporter-like_CS"/>
</dbReference>
<dbReference type="Proteomes" id="UP000004310">
    <property type="component" value="Unassembled WGS sequence"/>
</dbReference>
<name>Q0FXG4_9HYPH</name>
<organism evidence="7 8">
    <name type="scientific">Fulvimarina pelagi HTCC2506</name>
    <dbReference type="NCBI Taxonomy" id="314231"/>
    <lineage>
        <taxon>Bacteria</taxon>
        <taxon>Pseudomonadati</taxon>
        <taxon>Pseudomonadota</taxon>
        <taxon>Alphaproteobacteria</taxon>
        <taxon>Hyphomicrobiales</taxon>
        <taxon>Aurantimonadaceae</taxon>
        <taxon>Fulvimarina</taxon>
    </lineage>
</organism>
<dbReference type="NCBIfam" id="NF008653">
    <property type="entry name" value="PRK11650.1"/>
    <property type="match status" value="1"/>
</dbReference>
<protein>
    <submittedName>
        <fullName evidence="7">ABC transporter ATP-binding protein</fullName>
    </submittedName>
</protein>
<dbReference type="InterPro" id="IPR003439">
    <property type="entry name" value="ABC_transporter-like_ATP-bd"/>
</dbReference>
<dbReference type="GO" id="GO:0016887">
    <property type="term" value="F:ATP hydrolysis activity"/>
    <property type="evidence" value="ECO:0007669"/>
    <property type="project" value="InterPro"/>
</dbReference>
<dbReference type="Gene3D" id="2.40.50.140">
    <property type="entry name" value="Nucleic acid-binding proteins"/>
    <property type="match status" value="1"/>
</dbReference>
<dbReference type="InterPro" id="IPR027417">
    <property type="entry name" value="P-loop_NTPase"/>
</dbReference>
<dbReference type="GO" id="GO:0008643">
    <property type="term" value="P:carbohydrate transport"/>
    <property type="evidence" value="ECO:0007669"/>
    <property type="project" value="InterPro"/>
</dbReference>
<dbReference type="PANTHER" id="PTHR43875">
    <property type="entry name" value="MALTODEXTRIN IMPORT ATP-BINDING PROTEIN MSMX"/>
    <property type="match status" value="1"/>
</dbReference>
<evidence type="ECO:0000313" key="8">
    <source>
        <dbReference type="Proteomes" id="UP000004310"/>
    </source>
</evidence>
<dbReference type="Gene3D" id="3.40.50.300">
    <property type="entry name" value="P-loop containing nucleotide triphosphate hydrolases"/>
    <property type="match status" value="1"/>
</dbReference>
<reference evidence="7 8" key="1">
    <citation type="journal article" date="2010" name="J. Bacteriol.">
        <title>Genome sequence of Fulvimarina pelagi HTCC2506T, a Mn(II)-oxidizing alphaproteobacterium possessing an aerobic anoxygenic photosynthetic gene cluster and Xanthorhodopsin.</title>
        <authorList>
            <person name="Kang I."/>
            <person name="Oh H.M."/>
            <person name="Lim S.I."/>
            <person name="Ferriera S."/>
            <person name="Giovannoni S.J."/>
            <person name="Cho J.C."/>
        </authorList>
    </citation>
    <scope>NUCLEOTIDE SEQUENCE [LARGE SCALE GENOMIC DNA]</scope>
    <source>
        <strain evidence="7 8">HTCC2506</strain>
    </source>
</reference>
<dbReference type="Pfam" id="PF17912">
    <property type="entry name" value="OB_MalK"/>
    <property type="match status" value="1"/>
</dbReference>
<evidence type="ECO:0000259" key="6">
    <source>
        <dbReference type="PROSITE" id="PS50893"/>
    </source>
</evidence>
<evidence type="ECO:0000256" key="1">
    <source>
        <dbReference type="ARBA" id="ARBA00004417"/>
    </source>
</evidence>
<dbReference type="EMBL" id="AATP01000014">
    <property type="protein sequence ID" value="EAU39686.1"/>
    <property type="molecule type" value="Genomic_DNA"/>
</dbReference>
<dbReference type="Gene3D" id="2.40.50.100">
    <property type="match status" value="1"/>
</dbReference>
<dbReference type="SUPFAM" id="SSF52540">
    <property type="entry name" value="P-loop containing nucleoside triphosphate hydrolases"/>
    <property type="match status" value="1"/>
</dbReference>
<dbReference type="RefSeq" id="WP_007065519.1">
    <property type="nucleotide sequence ID" value="NZ_DS022272.1"/>
</dbReference>
<dbReference type="SMART" id="SM00382">
    <property type="entry name" value="AAA"/>
    <property type="match status" value="1"/>
</dbReference>
<evidence type="ECO:0000256" key="4">
    <source>
        <dbReference type="ARBA" id="ARBA00022741"/>
    </source>
</evidence>